<comment type="caution">
    <text evidence="2">The sequence shown here is derived from an EMBL/GenBank/DDBJ whole genome shotgun (WGS) entry which is preliminary data.</text>
</comment>
<name>A0ABT7EIV6_9GAMM</name>
<sequence length="65" mass="7339">MNESTNTESTNPESAEKQLGTSSQFEQYQLSGKWLKRFNLLKKLGADSQSMFSIMKTPEYKGLSS</sequence>
<evidence type="ECO:0000313" key="2">
    <source>
        <dbReference type="EMBL" id="MDK2594982.1"/>
    </source>
</evidence>
<dbReference type="EMBL" id="JASJUT010000003">
    <property type="protein sequence ID" value="MDK2594982.1"/>
    <property type="molecule type" value="Genomic_DNA"/>
</dbReference>
<feature type="region of interest" description="Disordered" evidence="1">
    <location>
        <begin position="1"/>
        <end position="23"/>
    </location>
</feature>
<evidence type="ECO:0000256" key="1">
    <source>
        <dbReference type="SAM" id="MobiDB-lite"/>
    </source>
</evidence>
<dbReference type="Proteomes" id="UP001231915">
    <property type="component" value="Unassembled WGS sequence"/>
</dbReference>
<reference evidence="2 3" key="1">
    <citation type="submission" date="2023-05" db="EMBL/GenBank/DDBJ databases">
        <title>Pseudoalteromonas ardens sp. nov., Pseudoalteromonas obscura sp. nov., and Pseudoalteromonas umbrosa sp. nov., isolated from the coral Montipora capitata.</title>
        <authorList>
            <person name="Thomas E.M."/>
            <person name="Smith E.M."/>
            <person name="Papke E."/>
            <person name="Shlafstein M.D."/>
            <person name="Oline D.K."/>
            <person name="Videau P."/>
            <person name="Saw J.H."/>
            <person name="Strangman W.K."/>
            <person name="Ushijima B."/>
        </authorList>
    </citation>
    <scope>NUCLEOTIDE SEQUENCE [LARGE SCALE GENOMIC DNA]</scope>
    <source>
        <strain evidence="2 3">P94</strain>
    </source>
</reference>
<keyword evidence="3" id="KW-1185">Reference proteome</keyword>
<dbReference type="RefSeq" id="WP_284136841.1">
    <property type="nucleotide sequence ID" value="NZ_JASJUT010000003.1"/>
</dbReference>
<protein>
    <submittedName>
        <fullName evidence="2">Uncharacterized protein</fullName>
    </submittedName>
</protein>
<accession>A0ABT7EIV6</accession>
<organism evidence="2 3">
    <name type="scientific">Pseudoalteromonas obscura</name>
    <dbReference type="NCBI Taxonomy" id="3048491"/>
    <lineage>
        <taxon>Bacteria</taxon>
        <taxon>Pseudomonadati</taxon>
        <taxon>Pseudomonadota</taxon>
        <taxon>Gammaproteobacteria</taxon>
        <taxon>Alteromonadales</taxon>
        <taxon>Pseudoalteromonadaceae</taxon>
        <taxon>Pseudoalteromonas</taxon>
    </lineage>
</organism>
<evidence type="ECO:0000313" key="3">
    <source>
        <dbReference type="Proteomes" id="UP001231915"/>
    </source>
</evidence>
<gene>
    <name evidence="2" type="ORF">QNM18_08000</name>
</gene>
<proteinExistence type="predicted"/>